<feature type="region of interest" description="Disordered" evidence="1">
    <location>
        <begin position="636"/>
        <end position="687"/>
    </location>
</feature>
<dbReference type="RefSeq" id="WP_018383820.1">
    <property type="nucleotide sequence ID" value="NZ_LLZU01000037.1"/>
</dbReference>
<dbReference type="Pfam" id="PF00931">
    <property type="entry name" value="NB-ARC"/>
    <property type="match status" value="1"/>
</dbReference>
<dbReference type="InterPro" id="IPR002182">
    <property type="entry name" value="NB-ARC"/>
</dbReference>
<comment type="caution">
    <text evidence="4">The sequence shown here is derived from an EMBL/GenBank/DDBJ whole genome shotgun (WGS) entry which is preliminary data.</text>
</comment>
<feature type="domain" description="DUF7779" evidence="3">
    <location>
        <begin position="949"/>
        <end position="1038"/>
    </location>
</feature>
<evidence type="ECO:0000313" key="4">
    <source>
        <dbReference type="EMBL" id="KRV47421.1"/>
    </source>
</evidence>
<accession>A0A0T6LMT4</accession>
<protein>
    <submittedName>
        <fullName evidence="4">NB-ARC domain-containing protein</fullName>
    </submittedName>
</protein>
<dbReference type="Pfam" id="PF25000">
    <property type="entry name" value="DUF7779"/>
    <property type="match status" value="1"/>
</dbReference>
<dbReference type="Gene3D" id="3.40.50.300">
    <property type="entry name" value="P-loop containing nucleotide triphosphate hydrolases"/>
    <property type="match status" value="1"/>
</dbReference>
<feature type="region of interest" description="Disordered" evidence="1">
    <location>
        <begin position="52"/>
        <end position="177"/>
    </location>
</feature>
<proteinExistence type="predicted"/>
<dbReference type="EMBL" id="LLZU01000037">
    <property type="protein sequence ID" value="KRV47421.1"/>
    <property type="molecule type" value="Genomic_DNA"/>
</dbReference>
<dbReference type="Gene3D" id="1.25.40.10">
    <property type="entry name" value="Tetratricopeptide repeat domain"/>
    <property type="match status" value="2"/>
</dbReference>
<keyword evidence="5" id="KW-1185">Reference proteome</keyword>
<evidence type="ECO:0000256" key="1">
    <source>
        <dbReference type="SAM" id="MobiDB-lite"/>
    </source>
</evidence>
<dbReference type="PANTHER" id="PTHR46082">
    <property type="entry name" value="ATP/GTP-BINDING PROTEIN-RELATED"/>
    <property type="match status" value="1"/>
</dbReference>
<dbReference type="eggNOG" id="COG0457">
    <property type="taxonomic scope" value="Bacteria"/>
</dbReference>
<dbReference type="InterPro" id="IPR011990">
    <property type="entry name" value="TPR-like_helical_dom_sf"/>
</dbReference>
<sequence>MTRRPSASEGPGSGRGAQAPGSDRVPGRLPVAALCWWEVADALWLAEHHPGLAEPTVTSVRPRDPDASPDGKEAEPTRVDDAPEDTAAPHGATRPTSTDAPTGAPDPGTPDPDGVDPGGAGPGGASEDEPGGRAGPADPSPGGWTSRAPNALVGVVSTGSGERGAAPHRRAFPVPPRTERGVDAAALGRALRSLRERVGSGRTLEVDEDLTAERLATSTWLPPVLRPAAEARWDAVLVVDGGPRMAVWRATARHLARVLHRYGGFRHVALRRLDSDAAAPDGVQLRGASPGAPAQPWRSLVDPHGRRMVLVLTDGLSRGWRTGAVLSLLRDWGRHQPLALLHALPQRLWHRTGLFPERVRLHASGPRSGNGQVEWEFAEPPLPWASLGEAERRRLVPVPVLEVAGSWLAPWARFVAGNGPRWTEVAAVLAGPWQGPGADDAEPAAARPMSPAERVARFRVWASPQAFALATRLAAVQLDLPIMSVVQRHTLPASGPAHLAEFLMSGLVDAWSFGGEGSFLFHRGVREELLAAGTRRATEKALRKAAEFMAPRNQAAQELLFHLDGVQHSRDPEVTGENLRFLLAEHAVLEALSGPHLHRARRLRGLIEAHISSTDDPIDISTQTYIPGDAVPLIGKGSGTVTYPGTPDMRNNPGPVPVPSPRGDDSPSKPGGGTTMATPAAQGVPLAHPGRDIAVRPAVMGNMPPRNMVFTGREELLDQLESGLREGPTAVLPHALHGMGGVGKSQLALEYVYRHATEYDIVWWIPAERPTQIAQALVELAQRLRLPVTGEALTAVPAVLEALRTGNPYGRWLLVFDNAESPEAVREYFPTAPGSGPIGSILVTSRNPQWNTLAHPLEVDVFEREESIHLLQRRNPDLPTEEANQLAEILGDLPLAVEQASAWRAETGMPAAEYLRLFEEKRAELMTVSPPTHYEETVATAWNVSLDHLERKNAAALQLLQVCAYFAPEPISRTLFSGAAVEPIAPDLDRALTDPLRLGRAIREINRYSLAKIDHRTNSIEMHRLVQAVLIARMSEEQRARMRRGAHLLLAASTPRDPQDPEHWPRFKELYPHVVVSEAMRSESPVVRQAVYSVAEYLYYWGEHESAREFAQRAYDIWRDAFGEADRQGLMMGRQLRFVLWGMGRYSQAAAVGEAMLDVLQREAVSDTDEELLRVMGQVAVDRRAQGDYRAALALDQEVYDRALRAFGEDDPETLLHAHNLGVCLRVNGEFRRALELDQLTWQRKAQMYGEESLSGLLTETSVALDRRNLGEYAMAAQLFEGIVDKYRRAVGEENLATLRATARLGVSLRKAGYHDRASELTEAVRRALTKRYGHRHPDALVASLNASVDLRQLGDLNEALHLGQRTRDLYAEVFGPDHPNTLSADMDLAVTYRLLNRVDAARRLNESVLDRCVERLGEHHPDALVCRTNLASDMFAQGEVAAAAELDRWTLEASITVLNEEHPSVLALKSNLAQDLKALGHTEEAQALHEQAVEGIRRHLGEHHPALADAIAWRRSNCDADPLPL</sequence>
<organism evidence="4 5">
    <name type="scientific">Wenjunlia vitaminophila</name>
    <name type="common">Streptomyces vitaminophilus</name>
    <dbReference type="NCBI Taxonomy" id="76728"/>
    <lineage>
        <taxon>Bacteria</taxon>
        <taxon>Bacillati</taxon>
        <taxon>Actinomycetota</taxon>
        <taxon>Actinomycetes</taxon>
        <taxon>Kitasatosporales</taxon>
        <taxon>Streptomycetaceae</taxon>
        <taxon>Wenjunlia</taxon>
    </lineage>
</organism>
<dbReference type="InterPro" id="IPR053137">
    <property type="entry name" value="NLR-like"/>
</dbReference>
<dbReference type="Pfam" id="PF13374">
    <property type="entry name" value="TPR_10"/>
    <property type="match status" value="2"/>
</dbReference>
<gene>
    <name evidence="4" type="ORF">AQ490_08175</name>
</gene>
<dbReference type="InterPro" id="IPR056681">
    <property type="entry name" value="DUF7779"/>
</dbReference>
<feature type="region of interest" description="Disordered" evidence="1">
    <location>
        <begin position="1"/>
        <end position="27"/>
    </location>
</feature>
<dbReference type="InterPro" id="IPR027417">
    <property type="entry name" value="P-loop_NTPase"/>
</dbReference>
<dbReference type="PANTHER" id="PTHR46082:SF6">
    <property type="entry name" value="AAA+ ATPASE DOMAIN-CONTAINING PROTEIN-RELATED"/>
    <property type="match status" value="1"/>
</dbReference>
<feature type="compositionally biased region" description="Basic and acidic residues" evidence="1">
    <location>
        <begin position="61"/>
        <end position="81"/>
    </location>
</feature>
<reference evidence="4 5" key="1">
    <citation type="submission" date="2015-10" db="EMBL/GenBank/DDBJ databases">
        <title>Draft genome sequence of pyrrolomycin-producing Streptomyces vitaminophilus.</title>
        <authorList>
            <person name="Graham D.E."/>
            <person name="Mahan K.M."/>
            <person name="Klingeman D.M."/>
            <person name="Hettich R.L."/>
            <person name="Parry R.J."/>
        </authorList>
    </citation>
    <scope>NUCLEOTIDE SEQUENCE [LARGE SCALE GENOMIC DNA]</scope>
    <source>
        <strain evidence="4 5">ATCC 31673</strain>
    </source>
</reference>
<dbReference type="STRING" id="76728.AQ490_08175"/>
<dbReference type="NCBIfam" id="NF040586">
    <property type="entry name" value="FxSxx_TPR"/>
    <property type="match status" value="1"/>
</dbReference>
<evidence type="ECO:0000313" key="5">
    <source>
        <dbReference type="Proteomes" id="UP000050867"/>
    </source>
</evidence>
<evidence type="ECO:0000259" key="2">
    <source>
        <dbReference type="Pfam" id="PF00931"/>
    </source>
</evidence>
<dbReference type="SUPFAM" id="SSF52540">
    <property type="entry name" value="P-loop containing nucleoside triphosphate hydrolases"/>
    <property type="match status" value="1"/>
</dbReference>
<dbReference type="SUPFAM" id="SSF48452">
    <property type="entry name" value="TPR-like"/>
    <property type="match status" value="3"/>
</dbReference>
<dbReference type="GO" id="GO:0043531">
    <property type="term" value="F:ADP binding"/>
    <property type="evidence" value="ECO:0007669"/>
    <property type="project" value="InterPro"/>
</dbReference>
<dbReference type="NCBIfam" id="NF041121">
    <property type="entry name" value="SAV_2336_NTERM"/>
    <property type="match status" value="1"/>
</dbReference>
<dbReference type="Pfam" id="PF13424">
    <property type="entry name" value="TPR_12"/>
    <property type="match status" value="2"/>
</dbReference>
<dbReference type="InterPro" id="IPR047738">
    <property type="entry name" value="SAV_2336-like_N"/>
</dbReference>
<name>A0A0T6LMT4_WENVI</name>
<feature type="domain" description="NB-ARC" evidence="2">
    <location>
        <begin position="734"/>
        <end position="873"/>
    </location>
</feature>
<dbReference type="Proteomes" id="UP000050867">
    <property type="component" value="Unassembled WGS sequence"/>
</dbReference>
<evidence type="ECO:0000259" key="3">
    <source>
        <dbReference type="Pfam" id="PF25000"/>
    </source>
</evidence>